<organism evidence="1 2">
    <name type="scientific">Streptoalloteichus hindustanus</name>
    <dbReference type="NCBI Taxonomy" id="2017"/>
    <lineage>
        <taxon>Bacteria</taxon>
        <taxon>Bacillati</taxon>
        <taxon>Actinomycetota</taxon>
        <taxon>Actinomycetes</taxon>
        <taxon>Pseudonocardiales</taxon>
        <taxon>Pseudonocardiaceae</taxon>
        <taxon>Streptoalloteichus</taxon>
    </lineage>
</organism>
<proteinExistence type="predicted"/>
<name>A0A1M5MW76_STRHI</name>
<sequence length="136" mass="14345">MTTVPVATLRLFAEECVSLVSAQFGRQLDWSVDSLGELDDVCAALLADGPLTEERMDLWWKVIGAYTGEVIVRAYGGQWGEHESALGAFAVLVNGITGFPFAVTEKVLSGESFKSLASFGRSLPAIWSASGGATGG</sequence>
<dbReference type="RefSeq" id="WP_073489420.1">
    <property type="nucleotide sequence ID" value="NZ_FQVN01000014.1"/>
</dbReference>
<dbReference type="EMBL" id="FQVN01000014">
    <property type="protein sequence ID" value="SHG81564.1"/>
    <property type="molecule type" value="Genomic_DNA"/>
</dbReference>
<evidence type="ECO:0000313" key="2">
    <source>
        <dbReference type="Proteomes" id="UP000184501"/>
    </source>
</evidence>
<evidence type="ECO:0000313" key="1">
    <source>
        <dbReference type="EMBL" id="SHG81564.1"/>
    </source>
</evidence>
<dbReference type="OrthoDB" id="4640272at2"/>
<reference evidence="1 2" key="1">
    <citation type="submission" date="2016-11" db="EMBL/GenBank/DDBJ databases">
        <authorList>
            <person name="Jaros S."/>
            <person name="Januszkiewicz K."/>
            <person name="Wedrychowicz H."/>
        </authorList>
    </citation>
    <scope>NUCLEOTIDE SEQUENCE [LARGE SCALE GENOMIC DNA]</scope>
    <source>
        <strain evidence="1 2">DSM 44523</strain>
    </source>
</reference>
<protein>
    <submittedName>
        <fullName evidence="1">Uncharacterized protein</fullName>
    </submittedName>
</protein>
<keyword evidence="2" id="KW-1185">Reference proteome</keyword>
<dbReference type="Proteomes" id="UP000184501">
    <property type="component" value="Unassembled WGS sequence"/>
</dbReference>
<dbReference type="AlphaFoldDB" id="A0A1M5MW76"/>
<accession>A0A1M5MW76</accession>
<gene>
    <name evidence="1" type="ORF">SAMN05444320_11477</name>
</gene>